<dbReference type="InterPro" id="IPR017871">
    <property type="entry name" value="ABC_transporter-like_CS"/>
</dbReference>
<dbReference type="SUPFAM" id="SSF52540">
    <property type="entry name" value="P-loop containing nucleoside triphosphate hydrolases"/>
    <property type="match status" value="1"/>
</dbReference>
<comment type="similarity">
    <text evidence="1">Belongs to the ABC transporter superfamily.</text>
</comment>
<keyword evidence="12" id="KW-1185">Reference proteome</keyword>
<dbReference type="GO" id="GO:0043190">
    <property type="term" value="C:ATP-binding cassette (ABC) transporter complex"/>
    <property type="evidence" value="ECO:0007669"/>
    <property type="project" value="InterPro"/>
</dbReference>
<keyword evidence="7" id="KW-0408">Iron</keyword>
<name>B8IBX4_METNO</name>
<dbReference type="RefSeq" id="WP_015932735.1">
    <property type="nucleotide sequence ID" value="NC_011894.1"/>
</dbReference>
<dbReference type="PANTHER" id="PTHR42781:SF4">
    <property type="entry name" value="SPERMIDINE_PUTRESCINE IMPORT ATP-BINDING PROTEIN POTA"/>
    <property type="match status" value="1"/>
</dbReference>
<keyword evidence="6" id="KW-0067">ATP-binding</keyword>
<dbReference type="InterPro" id="IPR008995">
    <property type="entry name" value="Mo/tungstate-bd_C_term_dom"/>
</dbReference>
<evidence type="ECO:0000256" key="7">
    <source>
        <dbReference type="ARBA" id="ARBA00023004"/>
    </source>
</evidence>
<dbReference type="GO" id="GO:0005524">
    <property type="term" value="F:ATP binding"/>
    <property type="evidence" value="ECO:0007669"/>
    <property type="project" value="UniProtKB-KW"/>
</dbReference>
<gene>
    <name evidence="11" type="ordered locus">Mnod_6370</name>
</gene>
<evidence type="ECO:0000259" key="10">
    <source>
        <dbReference type="PROSITE" id="PS50893"/>
    </source>
</evidence>
<dbReference type="KEGG" id="mno:Mnod_6370"/>
<dbReference type="CDD" id="cd03259">
    <property type="entry name" value="ABC_Carb_Solutes_like"/>
    <property type="match status" value="1"/>
</dbReference>
<evidence type="ECO:0000313" key="11">
    <source>
        <dbReference type="EMBL" id="ACL61156.1"/>
    </source>
</evidence>
<dbReference type="AlphaFoldDB" id="B8IBX4"/>
<evidence type="ECO:0000256" key="6">
    <source>
        <dbReference type="ARBA" id="ARBA00022840"/>
    </source>
</evidence>
<dbReference type="EMBL" id="CP001349">
    <property type="protein sequence ID" value="ACL61156.1"/>
    <property type="molecule type" value="Genomic_DNA"/>
</dbReference>
<dbReference type="OrthoDB" id="9802264at2"/>
<evidence type="ECO:0000256" key="3">
    <source>
        <dbReference type="ARBA" id="ARBA00022475"/>
    </source>
</evidence>
<keyword evidence="2" id="KW-0813">Transport</keyword>
<dbReference type="InterPro" id="IPR015853">
    <property type="entry name" value="ABC_transpr_FbpC"/>
</dbReference>
<dbReference type="PANTHER" id="PTHR42781">
    <property type="entry name" value="SPERMIDINE/PUTRESCINE IMPORT ATP-BINDING PROTEIN POTA"/>
    <property type="match status" value="1"/>
</dbReference>
<dbReference type="Pfam" id="PF08402">
    <property type="entry name" value="TOBE_2"/>
    <property type="match status" value="1"/>
</dbReference>
<sequence length="363" mass="38064">MPDAAPRIRPAPPALAAEDIACRFGRVLALDGVSLEVRSGEIMALLGDSGCGKSTLLRIVAGLERPARGRILLDGRLVAGPGIAVPPEARGVGLVFQDYALFPHLTVAENIRFGLAGRPSAAQAVAGSLLEQVGLSARAGSYPQTLSGGEQQRVALVRALAPGPRLLLLDEPFSNLDRRMRDRVREDTVALLRRTGTTALLVTHDPEEALSVATRIALMRHGRILQVATGEALYRRPTTLFAARFLADATEIPARIRGGAAQTPLGTVPAGGFADGAAVRVCLRPEALRVGPPGTGPTAQVTRRVFLGSSALLHLAVPGLAEPLRVRLPGAEPFGPGDAVGLTLCEHRVLVLPEEDDADSGQD</sequence>
<accession>B8IBX4</accession>
<dbReference type="GO" id="GO:0015408">
    <property type="term" value="F:ABC-type ferric iron transporter activity"/>
    <property type="evidence" value="ECO:0007669"/>
    <property type="project" value="InterPro"/>
</dbReference>
<dbReference type="Gene3D" id="3.40.50.300">
    <property type="entry name" value="P-loop containing nucleotide triphosphate hydrolases"/>
    <property type="match status" value="1"/>
</dbReference>
<dbReference type="PROSITE" id="PS50893">
    <property type="entry name" value="ABC_TRANSPORTER_2"/>
    <property type="match status" value="1"/>
</dbReference>
<dbReference type="InterPro" id="IPR027417">
    <property type="entry name" value="P-loop_NTPase"/>
</dbReference>
<dbReference type="SMART" id="SM00382">
    <property type="entry name" value="AAA"/>
    <property type="match status" value="1"/>
</dbReference>
<dbReference type="InterPro" id="IPR003593">
    <property type="entry name" value="AAA+_ATPase"/>
</dbReference>
<dbReference type="InterPro" id="IPR050093">
    <property type="entry name" value="ABC_SmlMolc_Importer"/>
</dbReference>
<keyword evidence="8" id="KW-0406">Ion transport</keyword>
<keyword evidence="9" id="KW-0472">Membrane</keyword>
<dbReference type="STRING" id="460265.Mnod_6370"/>
<evidence type="ECO:0000256" key="4">
    <source>
        <dbReference type="ARBA" id="ARBA00022496"/>
    </source>
</evidence>
<dbReference type="GO" id="GO:0016887">
    <property type="term" value="F:ATP hydrolysis activity"/>
    <property type="evidence" value="ECO:0007669"/>
    <property type="project" value="InterPro"/>
</dbReference>
<dbReference type="HOGENOM" id="CLU_000604_1_1_5"/>
<dbReference type="InterPro" id="IPR003439">
    <property type="entry name" value="ABC_transporter-like_ATP-bd"/>
</dbReference>
<keyword evidence="5" id="KW-0547">Nucleotide-binding</keyword>
<reference evidence="11 12" key="1">
    <citation type="submission" date="2009-01" db="EMBL/GenBank/DDBJ databases">
        <title>Complete sequence of chromosome of Methylobacterium nodulans ORS 2060.</title>
        <authorList>
            <consortium name="US DOE Joint Genome Institute"/>
            <person name="Lucas S."/>
            <person name="Copeland A."/>
            <person name="Lapidus A."/>
            <person name="Glavina del Rio T."/>
            <person name="Dalin E."/>
            <person name="Tice H."/>
            <person name="Bruce D."/>
            <person name="Goodwin L."/>
            <person name="Pitluck S."/>
            <person name="Sims D."/>
            <person name="Brettin T."/>
            <person name="Detter J.C."/>
            <person name="Han C."/>
            <person name="Larimer F."/>
            <person name="Land M."/>
            <person name="Hauser L."/>
            <person name="Kyrpides N."/>
            <person name="Ivanova N."/>
            <person name="Marx C.J."/>
            <person name="Richardson P."/>
        </authorList>
    </citation>
    <scope>NUCLEOTIDE SEQUENCE [LARGE SCALE GENOMIC DNA]</scope>
    <source>
        <strain evidence="12">LMG 21967 / CNCM I-2342 / ORS 2060</strain>
    </source>
</reference>
<feature type="domain" description="ABC transporter" evidence="10">
    <location>
        <begin position="15"/>
        <end position="246"/>
    </location>
</feature>
<dbReference type="PROSITE" id="PS00211">
    <property type="entry name" value="ABC_TRANSPORTER_1"/>
    <property type="match status" value="1"/>
</dbReference>
<keyword evidence="4" id="KW-0410">Iron transport</keyword>
<dbReference type="Proteomes" id="UP000008207">
    <property type="component" value="Chromosome"/>
</dbReference>
<evidence type="ECO:0000256" key="1">
    <source>
        <dbReference type="ARBA" id="ARBA00005417"/>
    </source>
</evidence>
<evidence type="ECO:0000313" key="12">
    <source>
        <dbReference type="Proteomes" id="UP000008207"/>
    </source>
</evidence>
<dbReference type="InterPro" id="IPR013611">
    <property type="entry name" value="Transp-assoc_OB_typ2"/>
</dbReference>
<dbReference type="Pfam" id="PF00005">
    <property type="entry name" value="ABC_tran"/>
    <property type="match status" value="1"/>
</dbReference>
<dbReference type="SUPFAM" id="SSF50331">
    <property type="entry name" value="MOP-like"/>
    <property type="match status" value="1"/>
</dbReference>
<proteinExistence type="inferred from homology"/>
<protein>
    <submittedName>
        <fullName evidence="11">ABC transporter related</fullName>
    </submittedName>
</protein>
<dbReference type="FunFam" id="3.40.50.300:FF:000425">
    <property type="entry name" value="Probable ABC transporter, ATP-binding subunit"/>
    <property type="match status" value="1"/>
</dbReference>
<evidence type="ECO:0000256" key="8">
    <source>
        <dbReference type="ARBA" id="ARBA00023065"/>
    </source>
</evidence>
<evidence type="ECO:0000256" key="9">
    <source>
        <dbReference type="ARBA" id="ARBA00023136"/>
    </source>
</evidence>
<evidence type="ECO:0000256" key="5">
    <source>
        <dbReference type="ARBA" id="ARBA00022741"/>
    </source>
</evidence>
<dbReference type="GO" id="GO:0015697">
    <property type="term" value="P:quaternary ammonium group transport"/>
    <property type="evidence" value="ECO:0007669"/>
    <property type="project" value="UniProtKB-ARBA"/>
</dbReference>
<keyword evidence="3" id="KW-1003">Cell membrane</keyword>
<organism evidence="11 12">
    <name type="scientific">Methylobacterium nodulans (strain LMG 21967 / CNCM I-2342 / ORS 2060)</name>
    <dbReference type="NCBI Taxonomy" id="460265"/>
    <lineage>
        <taxon>Bacteria</taxon>
        <taxon>Pseudomonadati</taxon>
        <taxon>Pseudomonadota</taxon>
        <taxon>Alphaproteobacteria</taxon>
        <taxon>Hyphomicrobiales</taxon>
        <taxon>Methylobacteriaceae</taxon>
        <taxon>Methylobacterium</taxon>
    </lineage>
</organism>
<evidence type="ECO:0000256" key="2">
    <source>
        <dbReference type="ARBA" id="ARBA00022448"/>
    </source>
</evidence>
<dbReference type="eggNOG" id="COG3842">
    <property type="taxonomic scope" value="Bacteria"/>
</dbReference>